<dbReference type="AlphaFoldDB" id="U5QI47"/>
<dbReference type="InterPro" id="IPR013750">
    <property type="entry name" value="GHMP_kinase_C_dom"/>
</dbReference>
<dbReference type="Proteomes" id="UP000017396">
    <property type="component" value="Chromosome"/>
</dbReference>
<evidence type="ECO:0000256" key="8">
    <source>
        <dbReference type="ARBA" id="ARBA00022741"/>
    </source>
</evidence>
<evidence type="ECO:0000256" key="6">
    <source>
        <dbReference type="ARBA" id="ARBA00022679"/>
    </source>
</evidence>
<keyword evidence="13" id="KW-0963">Cytoplasm</keyword>
<feature type="binding site" evidence="13">
    <location>
        <begin position="91"/>
        <end position="101"/>
    </location>
    <ligand>
        <name>ATP</name>
        <dbReference type="ChEBI" id="CHEBI:30616"/>
    </ligand>
</feature>
<gene>
    <name evidence="13 16" type="primary">thrB</name>
    <name evidence="16" type="ORF">GKIL_2312</name>
</gene>
<comment type="pathway">
    <text evidence="1 13">Amino-acid biosynthesis; L-threonine biosynthesis; L-threonine from L-aspartate: step 4/5.</text>
</comment>
<dbReference type="NCBIfam" id="TIGR00191">
    <property type="entry name" value="thrB"/>
    <property type="match status" value="1"/>
</dbReference>
<dbReference type="EC" id="2.7.1.39" evidence="3 13"/>
<dbReference type="GO" id="GO:0005737">
    <property type="term" value="C:cytoplasm"/>
    <property type="evidence" value="ECO:0007669"/>
    <property type="project" value="UniProtKB-SubCell"/>
</dbReference>
<sequence length="307" mass="32140">MHALRVRVPATSANLGPGFDCLGVALALYNEFTFSAAESYSCTVTSGVSKSDALQVSTDTSNLAWRAFGYLFHQYGEPVPLVDLAIEMNVPLGRGLGSSATAIVAGVAAANAWLGSPLKRPQWLEVAARIEGHPDNVTPAALGGCQLALLGDSGTLITCPIKWHDSLVPVLAVPDFALATSKARAVLPKSVPHADAVFNASHLALLIRAIESGDGQWLTEALQDRLHQPYRSELIPGWQQVREAARAAGAWEVVISGAGPSLLALCPVSAAQAVRQAIADVWPGATILLPGLDREGCQLGDPATFAL</sequence>
<dbReference type="GO" id="GO:0009088">
    <property type="term" value="P:threonine biosynthetic process"/>
    <property type="evidence" value="ECO:0007669"/>
    <property type="project" value="UniProtKB-UniRule"/>
</dbReference>
<evidence type="ECO:0000256" key="13">
    <source>
        <dbReference type="HAMAP-Rule" id="MF_00384"/>
    </source>
</evidence>
<dbReference type="PANTHER" id="PTHR20861">
    <property type="entry name" value="HOMOSERINE/4-DIPHOSPHOCYTIDYL-2-C-METHYL-D-ERYTHRITOL KINASE"/>
    <property type="match status" value="1"/>
</dbReference>
<dbReference type="PATRIC" id="fig|1183438.3.peg.2272"/>
<dbReference type="SUPFAM" id="SSF55060">
    <property type="entry name" value="GHMP Kinase, C-terminal domain"/>
    <property type="match status" value="1"/>
</dbReference>
<keyword evidence="6 13" id="KW-0808">Transferase</keyword>
<dbReference type="EMBL" id="CP003587">
    <property type="protein sequence ID" value="AGY58558.1"/>
    <property type="molecule type" value="Genomic_DNA"/>
</dbReference>
<accession>U5QI47</accession>
<keyword evidence="9 13" id="KW-0418">Kinase</keyword>
<dbReference type="SUPFAM" id="SSF54211">
    <property type="entry name" value="Ribosomal protein S5 domain 2-like"/>
    <property type="match status" value="1"/>
</dbReference>
<dbReference type="InterPro" id="IPR014721">
    <property type="entry name" value="Ribsml_uS5_D2-typ_fold_subgr"/>
</dbReference>
<dbReference type="eggNOG" id="COG0083">
    <property type="taxonomic scope" value="Bacteria"/>
</dbReference>
<dbReference type="InterPro" id="IPR006204">
    <property type="entry name" value="GHMP_kinase_N_dom"/>
</dbReference>
<evidence type="ECO:0000256" key="9">
    <source>
        <dbReference type="ARBA" id="ARBA00022777"/>
    </source>
</evidence>
<dbReference type="InterPro" id="IPR036554">
    <property type="entry name" value="GHMP_kinase_C_sf"/>
</dbReference>
<protein>
    <recommendedName>
        <fullName evidence="4 13">Homoserine kinase</fullName>
        <shortName evidence="13">HK</shortName>
        <shortName evidence="13">HSK</shortName>
        <ecNumber evidence="3 13">2.7.1.39</ecNumber>
    </recommendedName>
</protein>
<dbReference type="GO" id="GO:0004413">
    <property type="term" value="F:homoserine kinase activity"/>
    <property type="evidence" value="ECO:0007669"/>
    <property type="project" value="UniProtKB-UniRule"/>
</dbReference>
<evidence type="ECO:0000256" key="11">
    <source>
        <dbReference type="ARBA" id="ARBA00049375"/>
    </source>
</evidence>
<dbReference type="GO" id="GO:0005524">
    <property type="term" value="F:ATP binding"/>
    <property type="evidence" value="ECO:0007669"/>
    <property type="project" value="UniProtKB-UniRule"/>
</dbReference>
<keyword evidence="10 13" id="KW-0067">ATP-binding</keyword>
<evidence type="ECO:0000259" key="15">
    <source>
        <dbReference type="Pfam" id="PF08544"/>
    </source>
</evidence>
<dbReference type="InterPro" id="IPR020568">
    <property type="entry name" value="Ribosomal_Su5_D2-typ_SF"/>
</dbReference>
<dbReference type="PIRSF" id="PIRSF000676">
    <property type="entry name" value="Homoser_kin"/>
    <property type="match status" value="1"/>
</dbReference>
<keyword evidence="5 13" id="KW-0028">Amino-acid biosynthesis</keyword>
<dbReference type="Pfam" id="PF08544">
    <property type="entry name" value="GHMP_kinases_C"/>
    <property type="match status" value="1"/>
</dbReference>
<organism evidence="16 17">
    <name type="scientific">Gloeobacter kilaueensis (strain ATCC BAA-2537 / CCAP 1431/1 / ULC 316 / JS1)</name>
    <dbReference type="NCBI Taxonomy" id="1183438"/>
    <lineage>
        <taxon>Bacteria</taxon>
        <taxon>Bacillati</taxon>
        <taxon>Cyanobacteriota</taxon>
        <taxon>Cyanophyceae</taxon>
        <taxon>Gloeobacterales</taxon>
        <taxon>Gloeobacteraceae</taxon>
        <taxon>Gloeobacter</taxon>
    </lineage>
</organism>
<reference evidence="16 17" key="1">
    <citation type="journal article" date="2013" name="PLoS ONE">
        <title>Cultivation and Complete Genome Sequencing of Gloeobacter kilaueensis sp. nov., from a Lava Cave in Kilauea Caldera, Hawai'i.</title>
        <authorList>
            <person name="Saw J.H."/>
            <person name="Schatz M."/>
            <person name="Brown M.V."/>
            <person name="Kunkel D.D."/>
            <person name="Foster J.S."/>
            <person name="Shick H."/>
            <person name="Christensen S."/>
            <person name="Hou S."/>
            <person name="Wan X."/>
            <person name="Donachie S.P."/>
        </authorList>
    </citation>
    <scope>NUCLEOTIDE SEQUENCE [LARGE SCALE GENOMIC DNA]</scope>
    <source>
        <strain evidence="17">JS</strain>
    </source>
</reference>
<keyword evidence="17" id="KW-1185">Reference proteome</keyword>
<evidence type="ECO:0000313" key="16">
    <source>
        <dbReference type="EMBL" id="AGY58558.1"/>
    </source>
</evidence>
<dbReference type="Gene3D" id="3.30.70.890">
    <property type="entry name" value="GHMP kinase, C-terminal domain"/>
    <property type="match status" value="1"/>
</dbReference>
<evidence type="ECO:0000256" key="5">
    <source>
        <dbReference type="ARBA" id="ARBA00022605"/>
    </source>
</evidence>
<evidence type="ECO:0000313" key="17">
    <source>
        <dbReference type="Proteomes" id="UP000017396"/>
    </source>
</evidence>
<dbReference type="HAMAP" id="MF_00384">
    <property type="entry name" value="Homoser_kinase"/>
    <property type="match status" value="1"/>
</dbReference>
<dbReference type="PRINTS" id="PR00958">
    <property type="entry name" value="HOMSERKINASE"/>
</dbReference>
<evidence type="ECO:0000256" key="7">
    <source>
        <dbReference type="ARBA" id="ARBA00022697"/>
    </source>
</evidence>
<feature type="domain" description="GHMP kinase N-terminal" evidence="14">
    <location>
        <begin position="62"/>
        <end position="144"/>
    </location>
</feature>
<feature type="domain" description="GHMP kinase C-terminal" evidence="15">
    <location>
        <begin position="207"/>
        <end position="283"/>
    </location>
</feature>
<dbReference type="PROSITE" id="PS00627">
    <property type="entry name" value="GHMP_KINASES_ATP"/>
    <property type="match status" value="1"/>
</dbReference>
<keyword evidence="8 13" id="KW-0547">Nucleotide-binding</keyword>
<evidence type="ECO:0000259" key="14">
    <source>
        <dbReference type="Pfam" id="PF00288"/>
    </source>
</evidence>
<comment type="similarity">
    <text evidence="2 13">Belongs to the GHMP kinase family. Homoserine kinase subfamily.</text>
</comment>
<evidence type="ECO:0000256" key="4">
    <source>
        <dbReference type="ARBA" id="ARBA00017858"/>
    </source>
</evidence>
<evidence type="ECO:0000256" key="2">
    <source>
        <dbReference type="ARBA" id="ARBA00007370"/>
    </source>
</evidence>
<dbReference type="STRING" id="1183438.GKIL_2312"/>
<evidence type="ECO:0000256" key="12">
    <source>
        <dbReference type="ARBA" id="ARBA00049954"/>
    </source>
</evidence>
<evidence type="ECO:0000256" key="3">
    <source>
        <dbReference type="ARBA" id="ARBA00012078"/>
    </source>
</evidence>
<keyword evidence="7 13" id="KW-0791">Threonine biosynthesis</keyword>
<dbReference type="InterPro" id="IPR006203">
    <property type="entry name" value="GHMP_knse_ATP-bd_CS"/>
</dbReference>
<comment type="catalytic activity">
    <reaction evidence="11 13">
        <text>L-homoserine + ATP = O-phospho-L-homoserine + ADP + H(+)</text>
        <dbReference type="Rhea" id="RHEA:13985"/>
        <dbReference type="ChEBI" id="CHEBI:15378"/>
        <dbReference type="ChEBI" id="CHEBI:30616"/>
        <dbReference type="ChEBI" id="CHEBI:57476"/>
        <dbReference type="ChEBI" id="CHEBI:57590"/>
        <dbReference type="ChEBI" id="CHEBI:456216"/>
        <dbReference type="EC" id="2.7.1.39"/>
    </reaction>
</comment>
<proteinExistence type="inferred from homology"/>
<dbReference type="RefSeq" id="WP_023173722.1">
    <property type="nucleotide sequence ID" value="NC_022600.1"/>
</dbReference>
<dbReference type="PANTHER" id="PTHR20861:SF1">
    <property type="entry name" value="HOMOSERINE KINASE"/>
    <property type="match status" value="1"/>
</dbReference>
<comment type="subcellular location">
    <subcellularLocation>
        <location evidence="13">Cytoplasm</location>
    </subcellularLocation>
</comment>
<dbReference type="KEGG" id="glj:GKIL_2312"/>
<dbReference type="UniPathway" id="UPA00050">
    <property type="reaction ID" value="UER00064"/>
</dbReference>
<dbReference type="InterPro" id="IPR000870">
    <property type="entry name" value="Homoserine_kinase"/>
</dbReference>
<evidence type="ECO:0000256" key="1">
    <source>
        <dbReference type="ARBA" id="ARBA00005015"/>
    </source>
</evidence>
<name>U5QI47_GLOK1</name>
<evidence type="ECO:0000256" key="10">
    <source>
        <dbReference type="ARBA" id="ARBA00022840"/>
    </source>
</evidence>
<dbReference type="Pfam" id="PF00288">
    <property type="entry name" value="GHMP_kinases_N"/>
    <property type="match status" value="1"/>
</dbReference>
<dbReference type="HOGENOM" id="CLU_041243_0_2_3"/>
<comment type="function">
    <text evidence="12 13">Catalyzes the ATP-dependent phosphorylation of L-homoserine to L-homoserine phosphate.</text>
</comment>
<dbReference type="Gene3D" id="3.30.230.10">
    <property type="match status" value="1"/>
</dbReference>